<keyword evidence="2" id="KW-0863">Zinc-finger</keyword>
<dbReference type="SMART" id="SM00249">
    <property type="entry name" value="PHD"/>
    <property type="match status" value="2"/>
</dbReference>
<dbReference type="Pfam" id="PF13771">
    <property type="entry name" value="zf-HC5HC2H"/>
    <property type="match status" value="1"/>
</dbReference>
<dbReference type="SUPFAM" id="SSF57903">
    <property type="entry name" value="FYVE/PHD zinc finger"/>
    <property type="match status" value="1"/>
</dbReference>
<dbReference type="InterPro" id="IPR013083">
    <property type="entry name" value="Znf_RING/FYVE/PHD"/>
</dbReference>
<evidence type="ECO:0000256" key="1">
    <source>
        <dbReference type="ARBA" id="ARBA00022723"/>
    </source>
</evidence>
<dbReference type="Gene3D" id="3.30.40.10">
    <property type="entry name" value="Zinc/RING finger domain, C3HC4 (zinc finger)"/>
    <property type="match status" value="1"/>
</dbReference>
<dbReference type="InterPro" id="IPR011011">
    <property type="entry name" value="Znf_FYVE_PHD"/>
</dbReference>
<keyword evidence="1" id="KW-0479">Metal-binding</keyword>
<keyword evidence="3" id="KW-0862">Zinc</keyword>
<dbReference type="GO" id="GO:0008270">
    <property type="term" value="F:zinc ion binding"/>
    <property type="evidence" value="ECO:0007669"/>
    <property type="project" value="UniProtKB-KW"/>
</dbReference>
<dbReference type="PANTHER" id="PTHR13793:SF148">
    <property type="entry name" value="RING_FYVE_PHD ZINC FINGER SUPERFAMILY PROTEIN"/>
    <property type="match status" value="1"/>
</dbReference>
<proteinExistence type="predicted"/>
<evidence type="ECO:0000256" key="2">
    <source>
        <dbReference type="ARBA" id="ARBA00022771"/>
    </source>
</evidence>
<dbReference type="Proteomes" id="UP000712600">
    <property type="component" value="Unassembled WGS sequence"/>
</dbReference>
<evidence type="ECO:0000313" key="5">
    <source>
        <dbReference type="EMBL" id="KAF3601020.1"/>
    </source>
</evidence>
<dbReference type="InterPro" id="IPR001965">
    <property type="entry name" value="Znf_PHD"/>
</dbReference>
<feature type="domain" description="Zinc finger PHD-type" evidence="4">
    <location>
        <begin position="128"/>
        <end position="183"/>
    </location>
</feature>
<dbReference type="AlphaFoldDB" id="A0A8S9SLX1"/>
<dbReference type="GO" id="GO:0006357">
    <property type="term" value="P:regulation of transcription by RNA polymerase II"/>
    <property type="evidence" value="ECO:0007669"/>
    <property type="project" value="TreeGrafter"/>
</dbReference>
<feature type="domain" description="Zinc finger PHD-type" evidence="4">
    <location>
        <begin position="62"/>
        <end position="102"/>
    </location>
</feature>
<protein>
    <recommendedName>
        <fullName evidence="4">Zinc finger PHD-type domain-containing protein</fullName>
    </recommendedName>
</protein>
<evidence type="ECO:0000259" key="4">
    <source>
        <dbReference type="SMART" id="SM00249"/>
    </source>
</evidence>
<dbReference type="InterPro" id="IPR019787">
    <property type="entry name" value="Znf_PHD-finger"/>
</dbReference>
<sequence>MDPQFQHLPPLKRLRLMQRDLELSHQQQKLPSQSEEVKSLQLTAKKKKLLSNFNGRIESRNGDPSNPIVFCDGCDLMVHASCYGHPLVKPIPEGDWYCVKVVEEERKDVLLLFVYINSEIPSKRWEDGCYLCKIRGGCVIECSEMKCELAFHVTCGLKEDLCVECREGKKSGGIGVGFCDEHTKLWERESGKYKIVAIN</sequence>
<dbReference type="EMBL" id="QGKX02000004">
    <property type="protein sequence ID" value="KAF3601020.1"/>
    <property type="molecule type" value="Genomic_DNA"/>
</dbReference>
<reference evidence="5" key="1">
    <citation type="submission" date="2019-12" db="EMBL/GenBank/DDBJ databases">
        <title>Genome sequencing and annotation of Brassica cretica.</title>
        <authorList>
            <person name="Studholme D.J."/>
            <person name="Sarris P."/>
        </authorList>
    </citation>
    <scope>NUCLEOTIDE SEQUENCE</scope>
    <source>
        <strain evidence="5">PFS-109/04</strain>
        <tissue evidence="5">Leaf</tissue>
    </source>
</reference>
<dbReference type="InterPro" id="IPR050701">
    <property type="entry name" value="Histone_Mod_Regulator"/>
</dbReference>
<evidence type="ECO:0000313" key="6">
    <source>
        <dbReference type="Proteomes" id="UP000712600"/>
    </source>
</evidence>
<dbReference type="PANTHER" id="PTHR13793">
    <property type="entry name" value="PHD FINGER PROTEINS"/>
    <property type="match status" value="1"/>
</dbReference>
<evidence type="ECO:0000256" key="3">
    <source>
        <dbReference type="ARBA" id="ARBA00022833"/>
    </source>
</evidence>
<comment type="caution">
    <text evidence="5">The sequence shown here is derived from an EMBL/GenBank/DDBJ whole genome shotgun (WGS) entry which is preliminary data.</text>
</comment>
<name>A0A8S9SLX1_BRACR</name>
<accession>A0A8S9SLX1</accession>
<organism evidence="5 6">
    <name type="scientific">Brassica cretica</name>
    <name type="common">Mustard</name>
    <dbReference type="NCBI Taxonomy" id="69181"/>
    <lineage>
        <taxon>Eukaryota</taxon>
        <taxon>Viridiplantae</taxon>
        <taxon>Streptophyta</taxon>
        <taxon>Embryophyta</taxon>
        <taxon>Tracheophyta</taxon>
        <taxon>Spermatophyta</taxon>
        <taxon>Magnoliopsida</taxon>
        <taxon>eudicotyledons</taxon>
        <taxon>Gunneridae</taxon>
        <taxon>Pentapetalae</taxon>
        <taxon>rosids</taxon>
        <taxon>malvids</taxon>
        <taxon>Brassicales</taxon>
        <taxon>Brassicaceae</taxon>
        <taxon>Brassiceae</taxon>
        <taxon>Brassica</taxon>
    </lineage>
</organism>
<dbReference type="Pfam" id="PF13831">
    <property type="entry name" value="PHD_2"/>
    <property type="match status" value="1"/>
</dbReference>
<gene>
    <name evidence="5" type="ORF">F2Q69_00038350</name>
</gene>